<evidence type="ECO:0000259" key="1">
    <source>
        <dbReference type="Pfam" id="PF07521"/>
    </source>
</evidence>
<dbReference type="OrthoDB" id="40950at2157"/>
<proteinExistence type="predicted"/>
<dbReference type="InterPro" id="IPR011108">
    <property type="entry name" value="RMMBL"/>
</dbReference>
<dbReference type="PANTHER" id="PTHR11203:SF37">
    <property type="entry name" value="INTEGRATOR COMPLEX SUBUNIT 11"/>
    <property type="match status" value="1"/>
</dbReference>
<dbReference type="EMBL" id="FOCX01000031">
    <property type="protein sequence ID" value="SEP07738.1"/>
    <property type="molecule type" value="Genomic_DNA"/>
</dbReference>
<evidence type="ECO:0000313" key="2">
    <source>
        <dbReference type="EMBL" id="SEP07738.1"/>
    </source>
</evidence>
<name>A0A1H8UYV3_9EURY</name>
<dbReference type="InterPro" id="IPR036866">
    <property type="entry name" value="RibonucZ/Hydroxyglut_hydro"/>
</dbReference>
<dbReference type="Pfam" id="PF07521">
    <property type="entry name" value="RMMBL"/>
    <property type="match status" value="1"/>
</dbReference>
<dbReference type="Proteomes" id="UP000198775">
    <property type="component" value="Unassembled WGS sequence"/>
</dbReference>
<feature type="domain" description="Zn-dependent metallo-hydrolase RNA specificity" evidence="1">
    <location>
        <begin position="272"/>
        <end position="314"/>
    </location>
</feature>
<protein>
    <submittedName>
        <fullName evidence="2">Putative mRNA 3-end processing factor</fullName>
    </submittedName>
</protein>
<dbReference type="GO" id="GO:0004521">
    <property type="term" value="F:RNA endonuclease activity"/>
    <property type="evidence" value="ECO:0007669"/>
    <property type="project" value="TreeGrafter"/>
</dbReference>
<keyword evidence="3" id="KW-1185">Reference proteome</keyword>
<dbReference type="AlphaFoldDB" id="A0A1H8UYV3"/>
<dbReference type="SUPFAM" id="SSF56281">
    <property type="entry name" value="Metallo-hydrolase/oxidoreductase"/>
    <property type="match status" value="1"/>
</dbReference>
<organism evidence="2 3">
    <name type="scientific">Halorientalis persicus</name>
    <dbReference type="NCBI Taxonomy" id="1367881"/>
    <lineage>
        <taxon>Archaea</taxon>
        <taxon>Methanobacteriati</taxon>
        <taxon>Methanobacteriota</taxon>
        <taxon>Stenosarchaea group</taxon>
        <taxon>Halobacteria</taxon>
        <taxon>Halobacteriales</taxon>
        <taxon>Haloarculaceae</taxon>
        <taxon>Halorientalis</taxon>
    </lineage>
</organism>
<reference evidence="3" key="1">
    <citation type="submission" date="2016-10" db="EMBL/GenBank/DDBJ databases">
        <authorList>
            <person name="Varghese N."/>
            <person name="Submissions S."/>
        </authorList>
    </citation>
    <scope>NUCLEOTIDE SEQUENCE [LARGE SCALE GENOMIC DNA]</scope>
    <source>
        <strain evidence="3">IBRC-M 10043</strain>
    </source>
</reference>
<dbReference type="PANTHER" id="PTHR11203">
    <property type="entry name" value="CLEAVAGE AND POLYADENYLATION SPECIFICITY FACTOR FAMILY MEMBER"/>
    <property type="match status" value="1"/>
</dbReference>
<dbReference type="InterPro" id="IPR050698">
    <property type="entry name" value="MBL"/>
</dbReference>
<dbReference type="RefSeq" id="WP_092663709.1">
    <property type="nucleotide sequence ID" value="NZ_FOCX01000031.1"/>
</dbReference>
<evidence type="ECO:0000313" key="3">
    <source>
        <dbReference type="Proteomes" id="UP000198775"/>
    </source>
</evidence>
<accession>A0A1H8UYV3</accession>
<sequence length="331" mass="36274">MTTVRHTDGIEVELPDGRVVHADASRPDGDIAVCSHAHGDHLYSEAPDSMVCSELTAALAGVRRDDAPTPSTHPDIELLDAGHVPGSRATLITANDTEHDETVRILYTGDVSTRDRFYLNGFEPVDADILVVEATYGTPEYVFPPQAELEAEIADWFEDTADQPVICMGYTLGRAQEIQRLAQRAGRSRLLVTDAIAEINSVVEAHLDVDFGAQPYNAATALSAGDVLVLPGQTNSLSFVDQLRESSDAIKAGFSGWAIDSSFKFRGDYDETFVLSDHCDHEELLDLVRSVDPEQVYVQHGAVDEFASYLTRETPYRAQSLQQNQSTLDDF</sequence>
<gene>
    <name evidence="2" type="ORF">SAMN05216388_103148</name>
</gene>
<dbReference type="Gene3D" id="3.60.15.10">
    <property type="entry name" value="Ribonuclease Z/Hydroxyacylglutathione hydrolase-like"/>
    <property type="match status" value="1"/>
</dbReference>